<dbReference type="Pfam" id="PF12274">
    <property type="entry name" value="DUF3615"/>
    <property type="match status" value="1"/>
</dbReference>
<evidence type="ECO:0000313" key="4">
    <source>
        <dbReference type="Proteomes" id="UP000032180"/>
    </source>
</evidence>
<name>A0A0D9WRH2_9ORYZ</name>
<reference evidence="3" key="3">
    <citation type="submission" date="2015-04" db="UniProtKB">
        <authorList>
            <consortium name="EnsemblPlants"/>
        </authorList>
    </citation>
    <scope>IDENTIFICATION</scope>
</reference>
<dbReference type="EnsemblPlants" id="LPERR06G15890.1">
    <property type="protein sequence ID" value="LPERR06G15890.1"/>
    <property type="gene ID" value="LPERR06G15890"/>
</dbReference>
<sequence length="291" mass="33024">MLSRSPSLEDDSSDEAQAHSAGDLDSHLAPLDLELEREWAPSLGGVPVIDSHLAPLDLELEREWAPSLGELEMERERLPEEVSHLPPDLEEFDLVLELQRLDTEEAARESGDTAYEWTSEDEELYHNNLADLFVELSMKAFESVKNESDESDEEDIYEKQTIRFAEFALKHHNQSTEVNYELVKGVESFRVVDLDGTYAHVNFIAKSKQEGSNEELFFSEVCLSEPSKIPTCFCSLEGREQIGGYGGNKDKHTWDQHKDCEHCYACGDAVKHPTKNVATYDAGHYTIVDYY</sequence>
<dbReference type="Proteomes" id="UP000032180">
    <property type="component" value="Chromosome 6"/>
</dbReference>
<protein>
    <recommendedName>
        <fullName evidence="2">DUF3615 domain-containing protein</fullName>
    </recommendedName>
</protein>
<dbReference type="Gramene" id="LPERR06G15890.1">
    <property type="protein sequence ID" value="LPERR06G15890.1"/>
    <property type="gene ID" value="LPERR06G15890"/>
</dbReference>
<feature type="region of interest" description="Disordered" evidence="1">
    <location>
        <begin position="1"/>
        <end position="27"/>
    </location>
</feature>
<reference evidence="3 4" key="1">
    <citation type="submission" date="2012-08" db="EMBL/GenBank/DDBJ databases">
        <title>Oryza genome evolution.</title>
        <authorList>
            <person name="Wing R.A."/>
        </authorList>
    </citation>
    <scope>NUCLEOTIDE SEQUENCE</scope>
</reference>
<dbReference type="InterPro" id="IPR022059">
    <property type="entry name" value="DUF3615"/>
</dbReference>
<organism evidence="3 4">
    <name type="scientific">Leersia perrieri</name>
    <dbReference type="NCBI Taxonomy" id="77586"/>
    <lineage>
        <taxon>Eukaryota</taxon>
        <taxon>Viridiplantae</taxon>
        <taxon>Streptophyta</taxon>
        <taxon>Embryophyta</taxon>
        <taxon>Tracheophyta</taxon>
        <taxon>Spermatophyta</taxon>
        <taxon>Magnoliopsida</taxon>
        <taxon>Liliopsida</taxon>
        <taxon>Poales</taxon>
        <taxon>Poaceae</taxon>
        <taxon>BOP clade</taxon>
        <taxon>Oryzoideae</taxon>
        <taxon>Oryzeae</taxon>
        <taxon>Oryzinae</taxon>
        <taxon>Leersia</taxon>
    </lineage>
</organism>
<dbReference type="eggNOG" id="ENOG502R5N8">
    <property type="taxonomic scope" value="Eukaryota"/>
</dbReference>
<dbReference type="PANTHER" id="PTHR34710">
    <property type="entry name" value="OS03G0834100 PROTEIN"/>
    <property type="match status" value="1"/>
</dbReference>
<accession>A0A0D9WRH2</accession>
<evidence type="ECO:0000259" key="2">
    <source>
        <dbReference type="Pfam" id="PF12274"/>
    </source>
</evidence>
<dbReference type="AlphaFoldDB" id="A0A0D9WRH2"/>
<dbReference type="PANTHER" id="PTHR34710:SF20">
    <property type="entry name" value="OS10G0550200 PROTEIN"/>
    <property type="match status" value="1"/>
</dbReference>
<evidence type="ECO:0000256" key="1">
    <source>
        <dbReference type="SAM" id="MobiDB-lite"/>
    </source>
</evidence>
<feature type="domain" description="DUF3615" evidence="2">
    <location>
        <begin position="166"/>
        <end position="273"/>
    </location>
</feature>
<keyword evidence="4" id="KW-1185">Reference proteome</keyword>
<evidence type="ECO:0000313" key="3">
    <source>
        <dbReference type="EnsemblPlants" id="LPERR06G15890.1"/>
    </source>
</evidence>
<reference evidence="4" key="2">
    <citation type="submission" date="2013-12" db="EMBL/GenBank/DDBJ databases">
        <authorList>
            <person name="Yu Y."/>
            <person name="Lee S."/>
            <person name="de Baynast K."/>
            <person name="Wissotski M."/>
            <person name="Liu L."/>
            <person name="Talag J."/>
            <person name="Goicoechea J."/>
            <person name="Angelova A."/>
            <person name="Jetty R."/>
            <person name="Kudrna D."/>
            <person name="Golser W."/>
            <person name="Rivera L."/>
            <person name="Zhang J."/>
            <person name="Wing R."/>
        </authorList>
    </citation>
    <scope>NUCLEOTIDE SEQUENCE</scope>
</reference>
<dbReference type="HOGENOM" id="CLU_957673_0_0_1"/>
<proteinExistence type="predicted"/>